<evidence type="ECO:0000313" key="2">
    <source>
        <dbReference type="Proteomes" id="UP000818029"/>
    </source>
</evidence>
<dbReference type="GeneID" id="107955151"/>
<evidence type="ECO:0000256" key="1">
    <source>
        <dbReference type="SAM" id="MobiDB-lite"/>
    </source>
</evidence>
<organism evidence="2 3">
    <name type="scientific">Gossypium hirsutum</name>
    <name type="common">Upland cotton</name>
    <name type="synonym">Gossypium mexicanum</name>
    <dbReference type="NCBI Taxonomy" id="3635"/>
    <lineage>
        <taxon>Eukaryota</taxon>
        <taxon>Viridiplantae</taxon>
        <taxon>Streptophyta</taxon>
        <taxon>Embryophyta</taxon>
        <taxon>Tracheophyta</taxon>
        <taxon>Spermatophyta</taxon>
        <taxon>Magnoliopsida</taxon>
        <taxon>eudicotyledons</taxon>
        <taxon>Gunneridae</taxon>
        <taxon>Pentapetalae</taxon>
        <taxon>rosids</taxon>
        <taxon>malvids</taxon>
        <taxon>Malvales</taxon>
        <taxon>Malvaceae</taxon>
        <taxon>Malvoideae</taxon>
        <taxon>Gossypium</taxon>
    </lineage>
</organism>
<dbReference type="PANTHER" id="PTHR45523">
    <property type="entry name" value="TETRATRICOPEPTIDE REPEAT (TPR)-CONTAINING PROTEIN-RELATED"/>
    <property type="match status" value="1"/>
</dbReference>
<accession>A0ABM2ZZS2</accession>
<name>A0ABM2ZZS2_GOSHI</name>
<dbReference type="RefSeq" id="XP_040947933.1">
    <property type="nucleotide sequence ID" value="XM_041091999.1"/>
</dbReference>
<reference evidence="2" key="1">
    <citation type="journal article" date="2020" name="Nat. Genet.">
        <title>Genomic diversifications of five Gossypium allopolyploid species and their impact on cotton improvement.</title>
        <authorList>
            <person name="Chen Z.J."/>
            <person name="Sreedasyam A."/>
            <person name="Ando A."/>
            <person name="Song Q."/>
            <person name="De Santiago L.M."/>
            <person name="Hulse-Kemp A.M."/>
            <person name="Ding M."/>
            <person name="Ye W."/>
            <person name="Kirkbride R.C."/>
            <person name="Jenkins J."/>
            <person name="Plott C."/>
            <person name="Lovell J."/>
            <person name="Lin Y.M."/>
            <person name="Vaughn R."/>
            <person name="Liu B."/>
            <person name="Simpson S."/>
            <person name="Scheffler B.E."/>
            <person name="Wen L."/>
            <person name="Saski C.A."/>
            <person name="Grover C.E."/>
            <person name="Hu G."/>
            <person name="Conover J.L."/>
            <person name="Carlson J.W."/>
            <person name="Shu S."/>
            <person name="Boston L.B."/>
            <person name="Williams M."/>
            <person name="Peterson D.G."/>
            <person name="McGee K."/>
            <person name="Jones D.C."/>
            <person name="Wendel J.F."/>
            <person name="Stelly D.M."/>
            <person name="Grimwood J."/>
            <person name="Schmutz J."/>
        </authorList>
    </citation>
    <scope>NUCLEOTIDE SEQUENCE [LARGE SCALE GENOMIC DNA]</scope>
    <source>
        <strain evidence="2">cv. TM-1</strain>
    </source>
</reference>
<evidence type="ECO:0000313" key="3">
    <source>
        <dbReference type="RefSeq" id="XP_040947932.1"/>
    </source>
</evidence>
<reference evidence="3 4" key="2">
    <citation type="submission" date="2025-05" db="UniProtKB">
        <authorList>
            <consortium name="RefSeq"/>
        </authorList>
    </citation>
    <scope>IDENTIFICATION</scope>
</reference>
<protein>
    <submittedName>
        <fullName evidence="3 4">Uncharacterized protein isoform X1</fullName>
    </submittedName>
</protein>
<keyword evidence="2" id="KW-1185">Reference proteome</keyword>
<evidence type="ECO:0000313" key="4">
    <source>
        <dbReference type="RefSeq" id="XP_040947933.1"/>
    </source>
</evidence>
<gene>
    <name evidence="3 4" type="primary">LOC107955151</name>
</gene>
<dbReference type="PANTHER" id="PTHR45523:SF2">
    <property type="entry name" value="OS02G0470600 PROTEIN"/>
    <property type="match status" value="1"/>
</dbReference>
<sequence length="179" mass="19821">MEADDVDTPGSSTKESSLPTTSSSMPISSTTLKKILMTLISTKKTKKNRFNAGDDDYEGYNYRLCGRLSAVRIVFLCRFVQEITVYFMELATPHTEEVIKLVDKVGDFEWLIQKSEIDGAAALKLDLTFDTPIIIVLEIQRALSAAEEATAVFGEVALFVFKSSTCIMGQLAQICIFPD</sequence>
<dbReference type="Proteomes" id="UP000818029">
    <property type="component" value="Chromosome D04"/>
</dbReference>
<proteinExistence type="predicted"/>
<feature type="region of interest" description="Disordered" evidence="1">
    <location>
        <begin position="1"/>
        <end position="26"/>
    </location>
</feature>
<dbReference type="RefSeq" id="XP_040947932.1">
    <property type="nucleotide sequence ID" value="XM_041091998.1"/>
</dbReference>
<feature type="compositionally biased region" description="Low complexity" evidence="1">
    <location>
        <begin position="11"/>
        <end position="26"/>
    </location>
</feature>